<dbReference type="AlphaFoldDB" id="A0A7R9GIV7"/>
<dbReference type="EMBL" id="CAJPEX010007270">
    <property type="protein sequence ID" value="CAG0924343.1"/>
    <property type="molecule type" value="Genomic_DNA"/>
</dbReference>
<dbReference type="GO" id="GO:0006139">
    <property type="term" value="P:nucleobase-containing compound metabolic process"/>
    <property type="evidence" value="ECO:0007669"/>
    <property type="project" value="InterPro"/>
</dbReference>
<evidence type="ECO:0000256" key="1">
    <source>
        <dbReference type="ARBA" id="ARBA00022679"/>
    </source>
</evidence>
<dbReference type="GO" id="GO:0019205">
    <property type="term" value="F:nucleobase-containing compound kinase activity"/>
    <property type="evidence" value="ECO:0007669"/>
    <property type="project" value="InterPro"/>
</dbReference>
<dbReference type="HAMAP" id="MF_00235">
    <property type="entry name" value="Adenylate_kinase_Adk"/>
    <property type="match status" value="1"/>
</dbReference>
<feature type="region of interest" description="Disordered" evidence="5">
    <location>
        <begin position="223"/>
        <end position="242"/>
    </location>
</feature>
<dbReference type="CDD" id="cd01428">
    <property type="entry name" value="ADK"/>
    <property type="match status" value="1"/>
</dbReference>
<comment type="similarity">
    <text evidence="4">Belongs to the adenylate kinase family.</text>
</comment>
<dbReference type="Gene3D" id="3.40.50.300">
    <property type="entry name" value="P-loop containing nucleotide triphosphate hydrolases"/>
    <property type="match status" value="1"/>
</dbReference>
<dbReference type="Pfam" id="PF00406">
    <property type="entry name" value="ADK"/>
    <property type="match status" value="1"/>
</dbReference>
<dbReference type="OrthoDB" id="442176at2759"/>
<protein>
    <recommendedName>
        <fullName evidence="8">Nucleoside-diphosphate kinase</fullName>
    </recommendedName>
</protein>
<dbReference type="PANTHER" id="PTHR23359">
    <property type="entry name" value="NUCLEOTIDE KINASE"/>
    <property type="match status" value="1"/>
</dbReference>
<proteinExistence type="inferred from homology"/>
<keyword evidence="2" id="KW-0547">Nucleotide-binding</keyword>
<dbReference type="SUPFAM" id="SSF52540">
    <property type="entry name" value="P-loop containing nucleoside triphosphate hydrolases"/>
    <property type="match status" value="1"/>
</dbReference>
<gene>
    <name evidence="6" type="ORF">NMOB1V02_LOCUS11798</name>
</gene>
<keyword evidence="1 4" id="KW-0808">Transferase</keyword>
<dbReference type="InterPro" id="IPR027417">
    <property type="entry name" value="P-loop_NTPase"/>
</dbReference>
<dbReference type="PRINTS" id="PR00094">
    <property type="entry name" value="ADENYLTKNASE"/>
</dbReference>
<feature type="region of interest" description="Disordered" evidence="5">
    <location>
        <begin position="1"/>
        <end position="101"/>
    </location>
</feature>
<evidence type="ECO:0000256" key="3">
    <source>
        <dbReference type="ARBA" id="ARBA00022777"/>
    </source>
</evidence>
<accession>A0A7R9GIV7</accession>
<dbReference type="InterPro" id="IPR033690">
    <property type="entry name" value="Adenylat_kinase_CS"/>
</dbReference>
<evidence type="ECO:0000313" key="7">
    <source>
        <dbReference type="Proteomes" id="UP000678499"/>
    </source>
</evidence>
<keyword evidence="7" id="KW-1185">Reference proteome</keyword>
<feature type="compositionally biased region" description="Polar residues" evidence="5">
    <location>
        <begin position="226"/>
        <end position="237"/>
    </location>
</feature>
<evidence type="ECO:0000313" key="6">
    <source>
        <dbReference type="EMBL" id="CAD7284191.1"/>
    </source>
</evidence>
<evidence type="ECO:0000256" key="4">
    <source>
        <dbReference type="RuleBase" id="RU003330"/>
    </source>
</evidence>
<feature type="compositionally biased region" description="Low complexity" evidence="5">
    <location>
        <begin position="34"/>
        <end position="46"/>
    </location>
</feature>
<feature type="compositionally biased region" description="Basic and acidic residues" evidence="5">
    <location>
        <begin position="48"/>
        <end position="59"/>
    </location>
</feature>
<dbReference type="Proteomes" id="UP000678499">
    <property type="component" value="Unassembled WGS sequence"/>
</dbReference>
<dbReference type="GO" id="GO:0005524">
    <property type="term" value="F:ATP binding"/>
    <property type="evidence" value="ECO:0007669"/>
    <property type="project" value="InterPro"/>
</dbReference>
<name>A0A7R9GIV7_9CRUS</name>
<reference evidence="6" key="1">
    <citation type="submission" date="2020-11" db="EMBL/GenBank/DDBJ databases">
        <authorList>
            <person name="Tran Van P."/>
        </authorList>
    </citation>
    <scope>NUCLEOTIDE SEQUENCE</scope>
</reference>
<evidence type="ECO:0000256" key="2">
    <source>
        <dbReference type="ARBA" id="ARBA00022741"/>
    </source>
</evidence>
<dbReference type="EMBL" id="OA889307">
    <property type="protein sequence ID" value="CAD7284191.1"/>
    <property type="molecule type" value="Genomic_DNA"/>
</dbReference>
<evidence type="ECO:0008006" key="8">
    <source>
        <dbReference type="Google" id="ProtNLM"/>
    </source>
</evidence>
<keyword evidence="3 4" id="KW-0418">Kinase</keyword>
<dbReference type="InterPro" id="IPR000850">
    <property type="entry name" value="Adenylat/UMP-CMP_kin"/>
</dbReference>
<sequence>MGCGASHDGDASSVHADPGTPVVKRIVGEERRGSSTSSASSSSASARAKRELSAARDLLDQEPGSEAEPEPEWAQQDQLKGEEAEESEVVQTARVKTAPPKRISATEPPIFFIVGGPGSGKGTQCQKLKEKYNLMHVSTGEILRNEVATGSDLGKTIDLHMRSGSLISTDIVMSLLKKTLDDNPRAEGFLIDGFPRDVQQIELFESQIRPVDLIIYLEAPDEKNDSSLSTNTPNPSKQRTKGVCTRYPYRTQIHHPHSKHYE</sequence>
<dbReference type="PROSITE" id="PS00113">
    <property type="entry name" value="ADENYLATE_KINASE"/>
    <property type="match status" value="1"/>
</dbReference>
<evidence type="ECO:0000256" key="5">
    <source>
        <dbReference type="SAM" id="MobiDB-lite"/>
    </source>
</evidence>
<organism evidence="6">
    <name type="scientific">Notodromas monacha</name>
    <dbReference type="NCBI Taxonomy" id="399045"/>
    <lineage>
        <taxon>Eukaryota</taxon>
        <taxon>Metazoa</taxon>
        <taxon>Ecdysozoa</taxon>
        <taxon>Arthropoda</taxon>
        <taxon>Crustacea</taxon>
        <taxon>Oligostraca</taxon>
        <taxon>Ostracoda</taxon>
        <taxon>Podocopa</taxon>
        <taxon>Podocopida</taxon>
        <taxon>Cypridocopina</taxon>
        <taxon>Cypridoidea</taxon>
        <taxon>Cyprididae</taxon>
        <taxon>Notodromas</taxon>
    </lineage>
</organism>